<dbReference type="PRINTS" id="PR00368">
    <property type="entry name" value="FADPNR"/>
</dbReference>
<dbReference type="RefSeq" id="WP_116044152.1">
    <property type="nucleotide sequence ID" value="NZ_QUBQ01000001.1"/>
</dbReference>
<dbReference type="EMBL" id="QUBQ01000001">
    <property type="protein sequence ID" value="REK76912.1"/>
    <property type="molecule type" value="Genomic_DNA"/>
</dbReference>
<dbReference type="SUPFAM" id="SSF51905">
    <property type="entry name" value="FAD/NAD(P)-binding domain"/>
    <property type="match status" value="2"/>
</dbReference>
<dbReference type="GO" id="GO:0004497">
    <property type="term" value="F:monooxygenase activity"/>
    <property type="evidence" value="ECO:0007669"/>
    <property type="project" value="TreeGrafter"/>
</dbReference>
<dbReference type="OrthoDB" id="9778740at2"/>
<name>A0A371PL23_9BACL</name>
<dbReference type="Proteomes" id="UP000261905">
    <property type="component" value="Unassembled WGS sequence"/>
</dbReference>
<gene>
    <name evidence="2" type="ORF">DX130_07810</name>
</gene>
<reference evidence="2 3" key="1">
    <citation type="submission" date="2018-08" db="EMBL/GenBank/DDBJ databases">
        <title>Paenibacillus sp. M4BSY-1, whole genome shotgun sequence.</title>
        <authorList>
            <person name="Tuo L."/>
        </authorList>
    </citation>
    <scope>NUCLEOTIDE SEQUENCE [LARGE SCALE GENOMIC DNA]</scope>
    <source>
        <strain evidence="2 3">M4BSY-1</strain>
    </source>
</reference>
<keyword evidence="1" id="KW-0560">Oxidoreductase</keyword>
<protein>
    <submittedName>
        <fullName evidence="2">Oxidoreductase</fullName>
    </submittedName>
</protein>
<dbReference type="InterPro" id="IPR050982">
    <property type="entry name" value="Auxin_biosynth/cation_transpt"/>
</dbReference>
<evidence type="ECO:0000313" key="2">
    <source>
        <dbReference type="EMBL" id="REK76912.1"/>
    </source>
</evidence>
<dbReference type="PANTHER" id="PTHR43539:SF78">
    <property type="entry name" value="FLAVIN-CONTAINING MONOOXYGENASE"/>
    <property type="match status" value="1"/>
</dbReference>
<evidence type="ECO:0000256" key="1">
    <source>
        <dbReference type="ARBA" id="ARBA00023002"/>
    </source>
</evidence>
<dbReference type="AlphaFoldDB" id="A0A371PL23"/>
<evidence type="ECO:0000313" key="3">
    <source>
        <dbReference type="Proteomes" id="UP000261905"/>
    </source>
</evidence>
<comment type="caution">
    <text evidence="2">The sequence shown here is derived from an EMBL/GenBank/DDBJ whole genome shotgun (WGS) entry which is preliminary data.</text>
</comment>
<dbReference type="InterPro" id="IPR036188">
    <property type="entry name" value="FAD/NAD-bd_sf"/>
</dbReference>
<organism evidence="2 3">
    <name type="scientific">Paenibacillus paeoniae</name>
    <dbReference type="NCBI Taxonomy" id="2292705"/>
    <lineage>
        <taxon>Bacteria</taxon>
        <taxon>Bacillati</taxon>
        <taxon>Bacillota</taxon>
        <taxon>Bacilli</taxon>
        <taxon>Bacillales</taxon>
        <taxon>Paenibacillaceae</taxon>
        <taxon>Paenibacillus</taxon>
    </lineage>
</organism>
<dbReference type="Pfam" id="PF13738">
    <property type="entry name" value="Pyr_redox_3"/>
    <property type="match status" value="1"/>
</dbReference>
<accession>A0A371PL23</accession>
<dbReference type="PANTHER" id="PTHR43539">
    <property type="entry name" value="FLAVIN-BINDING MONOOXYGENASE-LIKE PROTEIN (AFU_ORTHOLOGUE AFUA_4G09220)"/>
    <property type="match status" value="1"/>
</dbReference>
<keyword evidence="3" id="KW-1185">Reference proteome</keyword>
<dbReference type="PRINTS" id="PR00469">
    <property type="entry name" value="PNDRDTASEII"/>
</dbReference>
<dbReference type="GO" id="GO:0050660">
    <property type="term" value="F:flavin adenine dinucleotide binding"/>
    <property type="evidence" value="ECO:0007669"/>
    <property type="project" value="TreeGrafter"/>
</dbReference>
<sequence>MTFSTDILVIGSGQAGLSTGYYLKRSNVDFLMIDQSSAIGESWRTRYDSLVLFTPKGYSNLPGMNFPGHEAQLPTKDEAADYLLEYAAVFELPIRLNTKATSITKYKDKFKVMTDKGIILTRSVIIATGPFQKPWVPDFSNKMASSINQIHSSRYKNPTQLIHGESLVVGAGNSGTQIAVELSNMAKVSISVGHKPLSLPSRILGKNIFYWLDRLGLLKAKPQSTIGRKIKSRPDPIFGMEFNQRVKSSAITLMPKVIDAEDEHILFADGTMQQYSNIIWCTGFRPDYSWLHIPGLLDHSGTIIHERGITPVSGLYVVGMPWQSRRSSALLGGVGEDAQYVAAATLRSLSSSKR</sequence>
<proteinExistence type="predicted"/>
<dbReference type="Gene3D" id="3.50.50.60">
    <property type="entry name" value="FAD/NAD(P)-binding domain"/>
    <property type="match status" value="1"/>
</dbReference>